<dbReference type="EMBL" id="BLAL01000197">
    <property type="protein sequence ID" value="GES90894.1"/>
    <property type="molecule type" value="Genomic_DNA"/>
</dbReference>
<dbReference type="Proteomes" id="UP000615446">
    <property type="component" value="Unassembled WGS sequence"/>
</dbReference>
<comment type="caution">
    <text evidence="1">The sequence shown here is derived from an EMBL/GenBank/DDBJ whole genome shotgun (WGS) entry which is preliminary data.</text>
</comment>
<proteinExistence type="predicted"/>
<protein>
    <submittedName>
        <fullName evidence="1">Uncharacterized protein</fullName>
    </submittedName>
</protein>
<dbReference type="AlphaFoldDB" id="A0A8H3LPU7"/>
<reference evidence="1" key="1">
    <citation type="submission" date="2019-10" db="EMBL/GenBank/DDBJ databases">
        <title>Conservation and host-specific expression of non-tandemly repeated heterogenous ribosome RNA gene in arbuscular mycorrhizal fungi.</title>
        <authorList>
            <person name="Maeda T."/>
            <person name="Kobayashi Y."/>
            <person name="Nakagawa T."/>
            <person name="Ezawa T."/>
            <person name="Yamaguchi K."/>
            <person name="Bino T."/>
            <person name="Nishimoto Y."/>
            <person name="Shigenobu S."/>
            <person name="Kawaguchi M."/>
        </authorList>
    </citation>
    <scope>NUCLEOTIDE SEQUENCE</scope>
    <source>
        <strain evidence="1">HR1</strain>
    </source>
</reference>
<evidence type="ECO:0000313" key="2">
    <source>
        <dbReference type="Proteomes" id="UP000615446"/>
    </source>
</evidence>
<name>A0A8H3LPU7_9GLOM</name>
<accession>A0A8H3LPU7</accession>
<gene>
    <name evidence="1" type="ORF">RCL2_001772400</name>
</gene>
<sequence>MKRFSDILPLYLISHRFVLVGSYKRLKILRMIQADDDFMTTRLFIKCQTWVKSLSNARWCRGNTIMQQSRIASSTVLSTIVPALETHILHPDPFDILQRLIKTFQDSLSFKSFTMLALARACLGIFSLFKQCLLGTKIHFQHKLKICLNF</sequence>
<evidence type="ECO:0000313" key="1">
    <source>
        <dbReference type="EMBL" id="GES90894.1"/>
    </source>
</evidence>
<organism evidence="1 2">
    <name type="scientific">Rhizophagus clarus</name>
    <dbReference type="NCBI Taxonomy" id="94130"/>
    <lineage>
        <taxon>Eukaryota</taxon>
        <taxon>Fungi</taxon>
        <taxon>Fungi incertae sedis</taxon>
        <taxon>Mucoromycota</taxon>
        <taxon>Glomeromycotina</taxon>
        <taxon>Glomeromycetes</taxon>
        <taxon>Glomerales</taxon>
        <taxon>Glomeraceae</taxon>
        <taxon>Rhizophagus</taxon>
    </lineage>
</organism>